<dbReference type="KEGG" id="csr:Cspa_c21170"/>
<evidence type="ECO:0000256" key="5">
    <source>
        <dbReference type="ARBA" id="ARBA00022683"/>
    </source>
</evidence>
<dbReference type="EMBL" id="CP004121">
    <property type="protein sequence ID" value="AGF55883.1"/>
    <property type="molecule type" value="Genomic_DNA"/>
</dbReference>
<feature type="domain" description="PTS EIIA type-1" evidence="7">
    <location>
        <begin position="33"/>
        <end position="137"/>
    </location>
</feature>
<dbReference type="GO" id="GO:0016301">
    <property type="term" value="F:kinase activity"/>
    <property type="evidence" value="ECO:0007669"/>
    <property type="project" value="UniProtKB-KW"/>
</dbReference>
<dbReference type="PATRIC" id="fig|931276.5.peg.2115"/>
<dbReference type="Gene3D" id="2.70.70.10">
    <property type="entry name" value="Glucose Permease (Domain IIA)"/>
    <property type="match status" value="1"/>
</dbReference>
<dbReference type="RefSeq" id="WP_015392203.1">
    <property type="nucleotide sequence ID" value="NC_020291.1"/>
</dbReference>
<comment type="subcellular location">
    <subcellularLocation>
        <location evidence="1">Cytoplasm</location>
    </subcellularLocation>
</comment>
<dbReference type="HOGENOM" id="CLU_012312_5_1_9"/>
<dbReference type="PANTHER" id="PTHR45008:SF1">
    <property type="entry name" value="PTS SYSTEM GLUCOSE-SPECIFIC EIIA COMPONENT"/>
    <property type="match status" value="1"/>
</dbReference>
<evidence type="ECO:0000256" key="2">
    <source>
        <dbReference type="ARBA" id="ARBA00022448"/>
    </source>
</evidence>
<dbReference type="SUPFAM" id="SSF51261">
    <property type="entry name" value="Duplicated hybrid motif"/>
    <property type="match status" value="1"/>
</dbReference>
<dbReference type="eggNOG" id="COG2190">
    <property type="taxonomic scope" value="Bacteria"/>
</dbReference>
<keyword evidence="2" id="KW-0813">Transport</keyword>
<evidence type="ECO:0000256" key="1">
    <source>
        <dbReference type="ARBA" id="ARBA00004496"/>
    </source>
</evidence>
<keyword evidence="3" id="KW-0762">Sugar transport</keyword>
<accession>M1MHT7</accession>
<keyword evidence="9" id="KW-1185">Reference proteome</keyword>
<evidence type="ECO:0000256" key="3">
    <source>
        <dbReference type="ARBA" id="ARBA00022597"/>
    </source>
</evidence>
<dbReference type="InterPro" id="IPR050890">
    <property type="entry name" value="PTS_EIIA_component"/>
</dbReference>
<keyword evidence="4 8" id="KW-0808">Transferase</keyword>
<dbReference type="InterPro" id="IPR001127">
    <property type="entry name" value="PTS_EIIA_1_perm"/>
</dbReference>
<organism evidence="8 9">
    <name type="scientific">Clostridium saccharoperbutylacetonicum N1-4(HMT)</name>
    <dbReference type="NCBI Taxonomy" id="931276"/>
    <lineage>
        <taxon>Bacteria</taxon>
        <taxon>Bacillati</taxon>
        <taxon>Bacillota</taxon>
        <taxon>Clostridia</taxon>
        <taxon>Eubacteriales</taxon>
        <taxon>Clostridiaceae</taxon>
        <taxon>Clostridium</taxon>
    </lineage>
</organism>
<name>M1MHT7_9CLOT</name>
<dbReference type="PANTHER" id="PTHR45008">
    <property type="entry name" value="PTS SYSTEM GLUCOSE-SPECIFIC EIIA COMPONENT"/>
    <property type="match status" value="1"/>
</dbReference>
<protein>
    <submittedName>
        <fullName evidence="8">Phosphotransferase system IIA component</fullName>
    </submittedName>
</protein>
<proteinExistence type="predicted"/>
<dbReference type="InterPro" id="IPR011055">
    <property type="entry name" value="Dup_hybrid_motif"/>
</dbReference>
<evidence type="ECO:0000256" key="4">
    <source>
        <dbReference type="ARBA" id="ARBA00022679"/>
    </source>
</evidence>
<evidence type="ECO:0000313" key="8">
    <source>
        <dbReference type="EMBL" id="AGF55883.1"/>
    </source>
</evidence>
<dbReference type="Pfam" id="PF00358">
    <property type="entry name" value="PTS_EIIA_1"/>
    <property type="match status" value="1"/>
</dbReference>
<evidence type="ECO:0000313" key="9">
    <source>
        <dbReference type="Proteomes" id="UP000011728"/>
    </source>
</evidence>
<dbReference type="AlphaFoldDB" id="M1MHT7"/>
<evidence type="ECO:0000256" key="6">
    <source>
        <dbReference type="ARBA" id="ARBA00022777"/>
    </source>
</evidence>
<dbReference type="PROSITE" id="PS51093">
    <property type="entry name" value="PTS_EIIA_TYPE_1"/>
    <property type="match status" value="1"/>
</dbReference>
<keyword evidence="6" id="KW-0418">Kinase</keyword>
<dbReference type="Proteomes" id="UP000011728">
    <property type="component" value="Chromosome"/>
</dbReference>
<dbReference type="OrthoDB" id="92465at2"/>
<keyword evidence="5" id="KW-0598">Phosphotransferase system</keyword>
<dbReference type="GO" id="GO:0009401">
    <property type="term" value="P:phosphoenolpyruvate-dependent sugar phosphotransferase system"/>
    <property type="evidence" value="ECO:0007669"/>
    <property type="project" value="UniProtKB-KW"/>
</dbReference>
<sequence>MNDVKYNEGTTERRQYILSPVDGEIIKESQIIDKVFQEKLFGEYVCIHPKSRKLLSPVSGIIEKIEKYEHYIIIRSDLGTKIWIYLGAYAISLDGRYTKVVVSEGDRVNAGDVLIICDFEEIERLGYEIKIIMSVINQDNILDVISLSKEDVKGKDKILVVIFAMIRDKLMW</sequence>
<reference evidence="8 9" key="1">
    <citation type="submission" date="2013-02" db="EMBL/GenBank/DDBJ databases">
        <title>Genome sequence of Clostridium saccharoperbutylacetonicum N1-4(HMT).</title>
        <authorList>
            <person name="Poehlein A."/>
            <person name="Daniel R."/>
        </authorList>
    </citation>
    <scope>NUCLEOTIDE SEQUENCE [LARGE SCALE GENOMIC DNA]</scope>
    <source>
        <strain evidence="9">N1-4(HMT)</strain>
    </source>
</reference>
<evidence type="ECO:0000259" key="7">
    <source>
        <dbReference type="PROSITE" id="PS51093"/>
    </source>
</evidence>
<dbReference type="GO" id="GO:0005737">
    <property type="term" value="C:cytoplasm"/>
    <property type="evidence" value="ECO:0007669"/>
    <property type="project" value="UniProtKB-SubCell"/>
</dbReference>
<gene>
    <name evidence="8" type="ORF">Cspa_c21170</name>
</gene>